<protein>
    <recommendedName>
        <fullName evidence="3">DUF2564 family protein</fullName>
    </recommendedName>
</protein>
<gene>
    <name evidence="1" type="ORF">HNQ94_002977</name>
</gene>
<keyword evidence="2" id="KW-1185">Reference proteome</keyword>
<comment type="caution">
    <text evidence="1">The sequence shown here is derived from an EMBL/GenBank/DDBJ whole genome shotgun (WGS) entry which is preliminary data.</text>
</comment>
<dbReference type="Proteomes" id="UP000581688">
    <property type="component" value="Unassembled WGS sequence"/>
</dbReference>
<organism evidence="1 2">
    <name type="scientific">Salirhabdus euzebyi</name>
    <dbReference type="NCBI Taxonomy" id="394506"/>
    <lineage>
        <taxon>Bacteria</taxon>
        <taxon>Bacillati</taxon>
        <taxon>Bacillota</taxon>
        <taxon>Bacilli</taxon>
        <taxon>Bacillales</taxon>
        <taxon>Bacillaceae</taxon>
        <taxon>Salirhabdus</taxon>
    </lineage>
</organism>
<dbReference type="AlphaFoldDB" id="A0A841Q7Z1"/>
<evidence type="ECO:0000313" key="1">
    <source>
        <dbReference type="EMBL" id="MBB6454495.1"/>
    </source>
</evidence>
<dbReference type="RefSeq" id="WP_174497024.1">
    <property type="nucleotide sequence ID" value="NZ_CADDWK010000011.1"/>
</dbReference>
<name>A0A841Q7Z1_9BACI</name>
<evidence type="ECO:0008006" key="3">
    <source>
        <dbReference type="Google" id="ProtNLM"/>
    </source>
</evidence>
<reference evidence="1 2" key="1">
    <citation type="submission" date="2020-08" db="EMBL/GenBank/DDBJ databases">
        <title>Genomic Encyclopedia of Type Strains, Phase IV (KMG-IV): sequencing the most valuable type-strain genomes for metagenomic binning, comparative biology and taxonomic classification.</title>
        <authorList>
            <person name="Goeker M."/>
        </authorList>
    </citation>
    <scope>NUCLEOTIDE SEQUENCE [LARGE SCALE GENOMIC DNA]</scope>
    <source>
        <strain evidence="1 2">DSM 19612</strain>
    </source>
</reference>
<sequence length="83" mass="9663">MENDMSFEGVMEAVRSAEKAIVQAQGNDNPQDFQRAHLHIMQAQQLINDFQQNDMVRDEHQRMDLHHAQELLKHLLNAQDAIQ</sequence>
<proteinExistence type="predicted"/>
<evidence type="ECO:0000313" key="2">
    <source>
        <dbReference type="Proteomes" id="UP000581688"/>
    </source>
</evidence>
<dbReference type="EMBL" id="JACHGH010000009">
    <property type="protein sequence ID" value="MBB6454495.1"/>
    <property type="molecule type" value="Genomic_DNA"/>
</dbReference>
<accession>A0A841Q7Z1</accession>